<organism evidence="2 3">
    <name type="scientific">Silurus meridionalis</name>
    <name type="common">Southern catfish</name>
    <name type="synonym">Silurus soldatovi meridionalis</name>
    <dbReference type="NCBI Taxonomy" id="175797"/>
    <lineage>
        <taxon>Eukaryota</taxon>
        <taxon>Metazoa</taxon>
        <taxon>Chordata</taxon>
        <taxon>Craniata</taxon>
        <taxon>Vertebrata</taxon>
        <taxon>Euteleostomi</taxon>
        <taxon>Actinopterygii</taxon>
        <taxon>Neopterygii</taxon>
        <taxon>Teleostei</taxon>
        <taxon>Ostariophysi</taxon>
        <taxon>Siluriformes</taxon>
        <taxon>Siluridae</taxon>
        <taxon>Silurus</taxon>
    </lineage>
</organism>
<evidence type="ECO:0000313" key="2">
    <source>
        <dbReference type="EMBL" id="KAF7711894.1"/>
    </source>
</evidence>
<feature type="compositionally biased region" description="Polar residues" evidence="1">
    <location>
        <begin position="26"/>
        <end position="59"/>
    </location>
</feature>
<dbReference type="PANTHER" id="PTHR21520">
    <property type="entry name" value="GLUTAMATE-RICH PROTEIN 2"/>
    <property type="match status" value="1"/>
</dbReference>
<gene>
    <name evidence="2" type="ORF">HF521_000905</name>
</gene>
<feature type="region of interest" description="Disordered" evidence="1">
    <location>
        <begin position="234"/>
        <end position="290"/>
    </location>
</feature>
<feature type="region of interest" description="Disordered" evidence="1">
    <location>
        <begin position="1"/>
        <end position="78"/>
    </location>
</feature>
<feature type="compositionally biased region" description="Polar residues" evidence="1">
    <location>
        <begin position="1"/>
        <end position="13"/>
    </location>
</feature>
<accession>A0A8T0BXU5</accession>
<dbReference type="Proteomes" id="UP000606274">
    <property type="component" value="Unassembled WGS sequence"/>
</dbReference>
<feature type="compositionally biased region" description="Basic and acidic residues" evidence="1">
    <location>
        <begin position="130"/>
        <end position="141"/>
    </location>
</feature>
<proteinExistence type="predicted"/>
<dbReference type="InterPro" id="IPR026703">
    <property type="entry name" value="ERICH2"/>
</dbReference>
<sequence length="290" mass="31766">MSSLQCVGTSSKVPSKDAEAEKPGLLSSSDAPANKSVPTKTQAQKPKPSTWSQGQQPSEITERRRDTGNVGRVTLDPELVSELESSFKKTNINHTISRSEKQAGLQAPAPADMMMHRQIRSPKHSAPGGTEEKTGSSECVHEPVVQVPQNVPVPKCGTGQSQNEARSNYEEEYEEEETADFHAPIELLAEFLKAVMEKKYTLAQKLCQMILIYEPDNPEAKSFLPLIEERLLIEEAQEGLSSDENTSDDDDDEEESSSGSEDDDDDTDTGTDSDGENICSSSDTEEDSQR</sequence>
<dbReference type="AlphaFoldDB" id="A0A8T0BXU5"/>
<name>A0A8T0BXU5_SILME</name>
<reference evidence="2" key="1">
    <citation type="submission" date="2020-08" db="EMBL/GenBank/DDBJ databases">
        <title>Chromosome-level assembly of Southern catfish (Silurus meridionalis) provides insights into visual adaptation to the nocturnal and benthic lifestyles.</title>
        <authorList>
            <person name="Zhang Y."/>
            <person name="Wang D."/>
            <person name="Peng Z."/>
        </authorList>
    </citation>
    <scope>NUCLEOTIDE SEQUENCE</scope>
    <source>
        <strain evidence="2">SWU-2019-XX</strain>
        <tissue evidence="2">Muscle</tissue>
    </source>
</reference>
<feature type="region of interest" description="Disordered" evidence="1">
    <location>
        <begin position="120"/>
        <end position="179"/>
    </location>
</feature>
<evidence type="ECO:0000256" key="1">
    <source>
        <dbReference type="SAM" id="MobiDB-lite"/>
    </source>
</evidence>
<evidence type="ECO:0008006" key="4">
    <source>
        <dbReference type="Google" id="ProtNLM"/>
    </source>
</evidence>
<feature type="compositionally biased region" description="Low complexity" evidence="1">
    <location>
        <begin position="143"/>
        <end position="154"/>
    </location>
</feature>
<protein>
    <recommendedName>
        <fullName evidence="4">Glutamate-rich protein 2</fullName>
    </recommendedName>
</protein>
<evidence type="ECO:0000313" key="3">
    <source>
        <dbReference type="Proteomes" id="UP000606274"/>
    </source>
</evidence>
<feature type="compositionally biased region" description="Acidic residues" evidence="1">
    <location>
        <begin position="245"/>
        <end position="275"/>
    </location>
</feature>
<keyword evidence="3" id="KW-1185">Reference proteome</keyword>
<comment type="caution">
    <text evidence="2">The sequence shown here is derived from an EMBL/GenBank/DDBJ whole genome shotgun (WGS) entry which is preliminary data.</text>
</comment>
<dbReference type="PANTHER" id="PTHR21520:SF2">
    <property type="entry name" value="GLUTAMATE-RICH PROTEIN 2"/>
    <property type="match status" value="1"/>
</dbReference>
<dbReference type="EMBL" id="JABFDY010000001">
    <property type="protein sequence ID" value="KAF7711894.1"/>
    <property type="molecule type" value="Genomic_DNA"/>
</dbReference>